<dbReference type="AlphaFoldDB" id="A0A2A2TGC5"/>
<keyword evidence="3" id="KW-1185">Reference proteome</keyword>
<keyword evidence="1" id="KW-0812">Transmembrane</keyword>
<gene>
    <name evidence="2" type="ORF">CK510_17545</name>
</gene>
<proteinExistence type="predicted"/>
<dbReference type="InterPro" id="IPR025671">
    <property type="entry name" value="HXXEE"/>
</dbReference>
<keyword evidence="1" id="KW-0472">Membrane</keyword>
<sequence length="162" mass="18364">MALQNLSIWLLAIALILHTILQRSRYAIAEVWLPAYEKVKPDWRSVLFDTGLVLEIIPVFIFAFVTAFAGWQWSVLGMILPAVGLTHPLLDHLFLSWKARQLRPGTLTGLFLLFPLSIWVYYLGYTWQLLSLQAVLISGAIGLAISVWLLWETIQASQSQIS</sequence>
<organism evidence="2 3">
    <name type="scientific">Brunnivagina elsteri CCALA 953</name>
    <dbReference type="NCBI Taxonomy" id="987040"/>
    <lineage>
        <taxon>Bacteria</taxon>
        <taxon>Bacillati</taxon>
        <taxon>Cyanobacteriota</taxon>
        <taxon>Cyanophyceae</taxon>
        <taxon>Nostocales</taxon>
        <taxon>Calotrichaceae</taxon>
        <taxon>Brunnivagina</taxon>
    </lineage>
</organism>
<evidence type="ECO:0000313" key="3">
    <source>
        <dbReference type="Proteomes" id="UP000218238"/>
    </source>
</evidence>
<reference evidence="2 3" key="1">
    <citation type="submission" date="2017-08" db="EMBL/GenBank/DDBJ databases">
        <title>Draft genome sequence of filamentous cyanobacterium Calothrix elsteri CCALA 953.</title>
        <authorList>
            <person name="Gagunashvili A.N."/>
            <person name="Elster J."/>
            <person name="Andresson O.S."/>
        </authorList>
    </citation>
    <scope>NUCLEOTIDE SEQUENCE [LARGE SCALE GENOMIC DNA]</scope>
    <source>
        <strain evidence="2 3">CCALA 953</strain>
    </source>
</reference>
<protein>
    <submittedName>
        <fullName evidence="2">HXXEE domain-containing protein</fullName>
    </submittedName>
</protein>
<evidence type="ECO:0000256" key="1">
    <source>
        <dbReference type="SAM" id="Phobius"/>
    </source>
</evidence>
<dbReference type="Proteomes" id="UP000218238">
    <property type="component" value="Unassembled WGS sequence"/>
</dbReference>
<name>A0A2A2TGC5_9CYAN</name>
<comment type="caution">
    <text evidence="2">The sequence shown here is derived from an EMBL/GenBank/DDBJ whole genome shotgun (WGS) entry which is preliminary data.</text>
</comment>
<accession>A0A2A2TGC5</accession>
<feature type="transmembrane region" description="Helical" evidence="1">
    <location>
        <begin position="130"/>
        <end position="151"/>
    </location>
</feature>
<feature type="transmembrane region" description="Helical" evidence="1">
    <location>
        <begin position="104"/>
        <end position="124"/>
    </location>
</feature>
<dbReference type="Pfam" id="PF13787">
    <property type="entry name" value="HXXEE"/>
    <property type="match status" value="1"/>
</dbReference>
<keyword evidence="1" id="KW-1133">Transmembrane helix</keyword>
<evidence type="ECO:0000313" key="2">
    <source>
        <dbReference type="EMBL" id="PAX52773.1"/>
    </source>
</evidence>
<dbReference type="OrthoDB" id="514504at2"/>
<feature type="transmembrane region" description="Helical" evidence="1">
    <location>
        <begin position="53"/>
        <end position="83"/>
    </location>
</feature>
<dbReference type="EMBL" id="NTFS01000202">
    <property type="protein sequence ID" value="PAX52773.1"/>
    <property type="molecule type" value="Genomic_DNA"/>
</dbReference>